<dbReference type="AlphaFoldDB" id="G0P2T7"/>
<organism evidence="2">
    <name type="scientific">Caenorhabditis brenneri</name>
    <name type="common">Nematode worm</name>
    <dbReference type="NCBI Taxonomy" id="135651"/>
    <lineage>
        <taxon>Eukaryota</taxon>
        <taxon>Metazoa</taxon>
        <taxon>Ecdysozoa</taxon>
        <taxon>Nematoda</taxon>
        <taxon>Chromadorea</taxon>
        <taxon>Rhabditida</taxon>
        <taxon>Rhabditina</taxon>
        <taxon>Rhabditomorpha</taxon>
        <taxon>Rhabditoidea</taxon>
        <taxon>Rhabditidae</taxon>
        <taxon>Peloderinae</taxon>
        <taxon>Caenorhabditis</taxon>
    </lineage>
</organism>
<dbReference type="STRING" id="135651.G0P2T7"/>
<keyword evidence="2" id="KW-1185">Reference proteome</keyword>
<protein>
    <submittedName>
        <fullName evidence="1">Uncharacterized protein</fullName>
    </submittedName>
</protein>
<sequence>MRRLGLIEWFSRESGLALWHANLFERLVGMNNETTYKSFTIVQGSEAGYDKIHSLPAWSECCLRETNEDLTPVSQDSVCAFFKKCIAVKCKQHQLKKSNQFKEKGGRFDYRKLDKWTQNQLRNSSVCDLKKDSMTDQMHSRQQELIKAHTRQADSEDELRKAKFRVSELDMANKRLLEHETLEDVAGLQEELISVKVREAESSLALEDVPQRLAELEQHRATNVHDRAFVPSSASLEKDSTSEAHTSYQQTAPLLTSARAGLVVNDDHGIRVARRPRHESLLMTERREQGAVANNCLETV</sequence>
<proteinExistence type="predicted"/>
<dbReference type="EMBL" id="GL380031">
    <property type="protein sequence ID" value="EGT43399.1"/>
    <property type="molecule type" value="Genomic_DNA"/>
</dbReference>
<accession>G0P2T7</accession>
<name>G0P2T7_CAEBE</name>
<gene>
    <name evidence="1" type="ORF">CAEBREN_14051</name>
</gene>
<dbReference type="OrthoDB" id="295078at2759"/>
<reference evidence="2" key="1">
    <citation type="submission" date="2011-07" db="EMBL/GenBank/DDBJ databases">
        <authorList>
            <consortium name="Caenorhabditis brenneri Sequencing and Analysis Consortium"/>
            <person name="Wilson R.K."/>
        </authorList>
    </citation>
    <scope>NUCLEOTIDE SEQUENCE [LARGE SCALE GENOMIC DNA]</scope>
    <source>
        <strain evidence="2">PB2801</strain>
    </source>
</reference>
<dbReference type="Proteomes" id="UP000008068">
    <property type="component" value="Unassembled WGS sequence"/>
</dbReference>
<evidence type="ECO:0000313" key="1">
    <source>
        <dbReference type="EMBL" id="EGT43399.1"/>
    </source>
</evidence>
<dbReference type="HOGENOM" id="CLU_928216_0_0_1"/>
<dbReference type="eggNOG" id="KOG1102">
    <property type="taxonomic scope" value="Eukaryota"/>
</dbReference>
<evidence type="ECO:0000313" key="2">
    <source>
        <dbReference type="Proteomes" id="UP000008068"/>
    </source>
</evidence>
<dbReference type="InParanoid" id="G0P2T7"/>